<dbReference type="GO" id="GO:0000271">
    <property type="term" value="P:polysaccharide biosynthetic process"/>
    <property type="evidence" value="ECO:0007669"/>
    <property type="project" value="TreeGrafter"/>
</dbReference>
<dbReference type="GeneID" id="98402367"/>
<dbReference type="Pfam" id="PF01757">
    <property type="entry name" value="Acyl_transf_3"/>
    <property type="match status" value="1"/>
</dbReference>
<sequence length="372" mass="42213">MDILVFGKRWEMGLLRFLLAIAVVIEHSSNFFGLTLTGGVVAVQGFFMISGFYMAMILDRKYARGIRGTFLFYSNRLLRIFPIYWVVLLLAVLVSVAGVIWPQYFHSLGVLEKIVSGWSDFHPVTSLFIVVNNLFILGIGTGFFLALQHGVMEFSTHASSYTPRLFEFSFVPQAWSLELELLVYCLAPFLFRRGMVILFGSVIAAFSLRYLAYINGLDSDPWNYRFLPFEFGLFLIGALVYRLYALLSVREVGLVGWFLLVVMIGLTLVYPVLPKGAGFYRPFETAQTIYLLVLAISIPFVFIATRDCKIDRYIGELSYPIYLCHLIVVPMCSGDFGYYGFKPVVFSTALAAGLAYLVGRPLERFRQRRIEA</sequence>
<dbReference type="PANTHER" id="PTHR23028">
    <property type="entry name" value="ACETYLTRANSFERASE"/>
    <property type="match status" value="1"/>
</dbReference>
<dbReference type="GO" id="GO:0016747">
    <property type="term" value="F:acyltransferase activity, transferring groups other than amino-acyl groups"/>
    <property type="evidence" value="ECO:0007669"/>
    <property type="project" value="InterPro"/>
</dbReference>
<dbReference type="AlphaFoldDB" id="A0A643G544"/>
<reference evidence="2 3" key="1">
    <citation type="submission" date="2020-10" db="EMBL/GenBank/DDBJ databases">
        <title>Complete genome sequence of Cupriavidus basilensis CCUG 49340T.</title>
        <authorList>
            <person name="Salva-Serra F."/>
            <person name="Donoso R.A."/>
            <person name="Cho K.H."/>
            <person name="Yoo J.A."/>
            <person name="Lee K."/>
            <person name="Yoon S.-H."/>
            <person name="Perez-Pantoja D."/>
            <person name="Moore E.R.B."/>
        </authorList>
    </citation>
    <scope>NUCLEOTIDE SEQUENCE [LARGE SCALE GENOMIC DNA]</scope>
    <source>
        <strain evidence="3">CCUG 49340</strain>
    </source>
</reference>
<dbReference type="GO" id="GO:0016020">
    <property type="term" value="C:membrane"/>
    <property type="evidence" value="ECO:0007669"/>
    <property type="project" value="TreeGrafter"/>
</dbReference>
<evidence type="ECO:0000313" key="3">
    <source>
        <dbReference type="Proteomes" id="UP000397656"/>
    </source>
</evidence>
<keyword evidence="2" id="KW-0808">Transferase</keyword>
<organism evidence="2 3">
    <name type="scientific">Cupriavidus basilensis</name>
    <dbReference type="NCBI Taxonomy" id="68895"/>
    <lineage>
        <taxon>Bacteria</taxon>
        <taxon>Pseudomonadati</taxon>
        <taxon>Pseudomonadota</taxon>
        <taxon>Betaproteobacteria</taxon>
        <taxon>Burkholderiales</taxon>
        <taxon>Burkholderiaceae</taxon>
        <taxon>Cupriavidus</taxon>
    </lineage>
</organism>
<evidence type="ECO:0000313" key="2">
    <source>
        <dbReference type="EMBL" id="QOT75626.1"/>
    </source>
</evidence>
<name>A0A643G544_9BURK</name>
<proteinExistence type="predicted"/>
<keyword evidence="2" id="KW-0012">Acyltransferase</keyword>
<dbReference type="InterPro" id="IPR050879">
    <property type="entry name" value="Acyltransferase_3"/>
</dbReference>
<protein>
    <submittedName>
        <fullName evidence="2">Acyltransferase</fullName>
    </submittedName>
</protein>
<dbReference type="RefSeq" id="WP_150984061.1">
    <property type="nucleotide sequence ID" value="NZ_CP062803.1"/>
</dbReference>
<gene>
    <name evidence="2" type="ORF">F7R26_015755</name>
</gene>
<dbReference type="PANTHER" id="PTHR23028:SF53">
    <property type="entry name" value="ACYL_TRANSF_3 DOMAIN-CONTAINING PROTEIN"/>
    <property type="match status" value="1"/>
</dbReference>
<feature type="domain" description="Acyltransferase 3" evidence="1">
    <location>
        <begin position="13"/>
        <end position="351"/>
    </location>
</feature>
<dbReference type="EMBL" id="CP062803">
    <property type="protein sequence ID" value="QOT75626.1"/>
    <property type="molecule type" value="Genomic_DNA"/>
</dbReference>
<dbReference type="InterPro" id="IPR002656">
    <property type="entry name" value="Acyl_transf_3_dom"/>
</dbReference>
<accession>A0A643G544</accession>
<dbReference type="Proteomes" id="UP000397656">
    <property type="component" value="Chromosome 1"/>
</dbReference>
<evidence type="ECO:0000259" key="1">
    <source>
        <dbReference type="Pfam" id="PF01757"/>
    </source>
</evidence>